<keyword evidence="5" id="KW-0547">Nucleotide-binding</keyword>
<evidence type="ECO:0000256" key="3">
    <source>
        <dbReference type="ARBA" id="ARBA00022552"/>
    </source>
</evidence>
<dbReference type="InterPro" id="IPR027417">
    <property type="entry name" value="P-loop_NTPase"/>
</dbReference>
<dbReference type="EMBL" id="BMAO01018266">
    <property type="protein sequence ID" value="GFR22283.1"/>
    <property type="molecule type" value="Genomic_DNA"/>
</dbReference>
<reference evidence="11" key="1">
    <citation type="submission" date="2020-07" db="EMBL/GenBank/DDBJ databases">
        <title>Multicomponent nature underlies the extraordinary mechanical properties of spider dragline silk.</title>
        <authorList>
            <person name="Kono N."/>
            <person name="Nakamura H."/>
            <person name="Mori M."/>
            <person name="Yoshida Y."/>
            <person name="Ohtoshi R."/>
            <person name="Malay A.D."/>
            <person name="Moran D.A.P."/>
            <person name="Tomita M."/>
            <person name="Numata K."/>
            <person name="Arakawa K."/>
        </authorList>
    </citation>
    <scope>NUCLEOTIDE SEQUENCE</scope>
</reference>
<dbReference type="InterPro" id="IPR045116">
    <property type="entry name" value="Clp1/Grc3"/>
</dbReference>
<proteinExistence type="inferred from homology"/>
<evidence type="ECO:0000256" key="2">
    <source>
        <dbReference type="ARBA" id="ARBA00011003"/>
    </source>
</evidence>
<comment type="subcellular location">
    <subcellularLocation>
        <location evidence="1">Nucleus</location>
        <location evidence="1">Nucleolus</location>
    </subcellularLocation>
</comment>
<dbReference type="Proteomes" id="UP000887116">
    <property type="component" value="Unassembled WGS sequence"/>
</dbReference>
<gene>
    <name evidence="11" type="primary">nol-9</name>
    <name evidence="11" type="ORF">TNCT_182671</name>
</gene>
<protein>
    <submittedName>
        <fullName evidence="11">Polynucleotide 5'-hydroxyl-kinase nol-9</fullName>
    </submittedName>
</protein>
<evidence type="ECO:0000256" key="7">
    <source>
        <dbReference type="ARBA" id="ARBA00022840"/>
    </source>
</evidence>
<dbReference type="SUPFAM" id="SSF52540">
    <property type="entry name" value="P-loop containing nucleoside triphosphate hydrolases"/>
    <property type="match status" value="1"/>
</dbReference>
<evidence type="ECO:0000313" key="12">
    <source>
        <dbReference type="Proteomes" id="UP000887116"/>
    </source>
</evidence>
<dbReference type="GO" id="GO:0005524">
    <property type="term" value="F:ATP binding"/>
    <property type="evidence" value="ECO:0007669"/>
    <property type="project" value="UniProtKB-KW"/>
</dbReference>
<dbReference type="PANTHER" id="PTHR12755:SF3">
    <property type="entry name" value="POLYNUCLEOTIDE 5'-HYDROXYL-KINASE NOL9"/>
    <property type="match status" value="1"/>
</dbReference>
<dbReference type="Pfam" id="PF25467">
    <property type="entry name" value="NOL9_C"/>
    <property type="match status" value="1"/>
</dbReference>
<evidence type="ECO:0000256" key="1">
    <source>
        <dbReference type="ARBA" id="ARBA00004604"/>
    </source>
</evidence>
<evidence type="ECO:0000259" key="9">
    <source>
        <dbReference type="Pfam" id="PF16575"/>
    </source>
</evidence>
<comment type="similarity">
    <text evidence="2">Belongs to the Clp1 family. NOL9/GRC3 subfamily.</text>
</comment>
<dbReference type="CDD" id="cd00882">
    <property type="entry name" value="Ras_like_GTPase"/>
    <property type="match status" value="1"/>
</dbReference>
<feature type="domain" description="Clp1 P-loop" evidence="9">
    <location>
        <begin position="17"/>
        <end position="108"/>
    </location>
</feature>
<dbReference type="GO" id="GO:0005730">
    <property type="term" value="C:nucleolus"/>
    <property type="evidence" value="ECO:0007669"/>
    <property type="project" value="UniProtKB-SubCell"/>
</dbReference>
<comment type="caution">
    <text evidence="11">The sequence shown here is derived from an EMBL/GenBank/DDBJ whole genome shotgun (WGS) entry which is preliminary data.</text>
</comment>
<sequence length="332" mass="37531">MNMSKNEAHGPRILVYGPQGAGKSTLLRYLINTTLNKCDDVYYLDTDPGQTEFSPPGVVSLTKVTGPLLGPSFSHLRTPYRMIFTGSINVASPPMHQKSVETLMQLFNVKFPQKTLFFNSENCSSFVKNILPNGVSHIQIPARKKNKAPFYTSKELRNFALLAYFGQCQKNFMPLTFMNAFPPVCVCWDNIAIYVMDKKVPPHRLIEAVHCSVVALCYVHQAFMLDSEQPELPRTLFDEPLNECIGFGLVRAADEVKHLLYIITPLSIQQLKKVNAIIKGNIMLPDDVFLKQPITNVPLPFTDQSEKIMRPSRQPVKELTIPTPNQSFYKLH</sequence>
<evidence type="ECO:0000256" key="6">
    <source>
        <dbReference type="ARBA" id="ARBA00022777"/>
    </source>
</evidence>
<keyword evidence="3" id="KW-0698">rRNA processing</keyword>
<dbReference type="OrthoDB" id="2405412at2759"/>
<evidence type="ECO:0000313" key="11">
    <source>
        <dbReference type="EMBL" id="GFR22283.1"/>
    </source>
</evidence>
<feature type="domain" description="NOL9 C-terminal" evidence="10">
    <location>
        <begin position="181"/>
        <end position="285"/>
    </location>
</feature>
<dbReference type="PANTHER" id="PTHR12755">
    <property type="entry name" value="CLEAVAGE/POLYADENYLATION FACTOR IA SUBUNIT CLP1P"/>
    <property type="match status" value="1"/>
</dbReference>
<keyword evidence="8" id="KW-0539">Nucleus</keyword>
<evidence type="ECO:0000256" key="5">
    <source>
        <dbReference type="ARBA" id="ARBA00022741"/>
    </source>
</evidence>
<evidence type="ECO:0000256" key="4">
    <source>
        <dbReference type="ARBA" id="ARBA00022679"/>
    </source>
</evidence>
<dbReference type="InterPro" id="IPR057570">
    <property type="entry name" value="NOL9_C"/>
</dbReference>
<keyword evidence="4" id="KW-0808">Transferase</keyword>
<dbReference type="Pfam" id="PF16575">
    <property type="entry name" value="CLP1_P"/>
    <property type="match status" value="1"/>
</dbReference>
<keyword evidence="7" id="KW-0067">ATP-binding</keyword>
<keyword evidence="6" id="KW-0418">Kinase</keyword>
<dbReference type="InterPro" id="IPR032319">
    <property type="entry name" value="CLP1_P"/>
</dbReference>
<dbReference type="Gene3D" id="3.40.50.300">
    <property type="entry name" value="P-loop containing nucleotide triphosphate hydrolases"/>
    <property type="match status" value="1"/>
</dbReference>
<organism evidence="11 12">
    <name type="scientific">Trichonephila clavata</name>
    <name type="common">Joro spider</name>
    <name type="synonym">Nephila clavata</name>
    <dbReference type="NCBI Taxonomy" id="2740835"/>
    <lineage>
        <taxon>Eukaryota</taxon>
        <taxon>Metazoa</taxon>
        <taxon>Ecdysozoa</taxon>
        <taxon>Arthropoda</taxon>
        <taxon>Chelicerata</taxon>
        <taxon>Arachnida</taxon>
        <taxon>Araneae</taxon>
        <taxon>Araneomorphae</taxon>
        <taxon>Entelegynae</taxon>
        <taxon>Araneoidea</taxon>
        <taxon>Nephilidae</taxon>
        <taxon>Trichonephila</taxon>
    </lineage>
</organism>
<name>A0A8X6JEF8_TRICU</name>
<accession>A0A8X6JEF8</accession>
<keyword evidence="12" id="KW-1185">Reference proteome</keyword>
<dbReference type="GO" id="GO:0051731">
    <property type="term" value="F:polynucleotide 5'-hydroxyl-kinase activity"/>
    <property type="evidence" value="ECO:0007669"/>
    <property type="project" value="InterPro"/>
</dbReference>
<dbReference type="GO" id="GO:0000448">
    <property type="term" value="P:cleavage in ITS2 between 5.8S rRNA and LSU-rRNA of tricistronic rRNA transcript (SSU-rRNA, 5.8S rRNA, LSU-rRNA)"/>
    <property type="evidence" value="ECO:0007669"/>
    <property type="project" value="TreeGrafter"/>
</dbReference>
<dbReference type="AlphaFoldDB" id="A0A8X6JEF8"/>
<evidence type="ECO:0000256" key="8">
    <source>
        <dbReference type="ARBA" id="ARBA00023242"/>
    </source>
</evidence>
<evidence type="ECO:0000259" key="10">
    <source>
        <dbReference type="Pfam" id="PF25467"/>
    </source>
</evidence>